<dbReference type="Pfam" id="PF14381">
    <property type="entry name" value="EDR1_CTR1_ARMC3_pept"/>
    <property type="match status" value="1"/>
</dbReference>
<dbReference type="InParanoid" id="A0A2P6NSD9"/>
<proteinExistence type="predicted"/>
<evidence type="ECO:0000313" key="3">
    <source>
        <dbReference type="EMBL" id="PRP86875.1"/>
    </source>
</evidence>
<dbReference type="InterPro" id="IPR055164">
    <property type="entry name" value="EDR1/CTR1/ARMC3-like_pept-like"/>
</dbReference>
<keyword evidence="4" id="KW-1185">Reference proteome</keyword>
<evidence type="ECO:0000259" key="2">
    <source>
        <dbReference type="Pfam" id="PF14381"/>
    </source>
</evidence>
<comment type="caution">
    <text evidence="3">The sequence shown here is derived from an EMBL/GenBank/DDBJ whole genome shotgun (WGS) entry which is preliminary data.</text>
</comment>
<dbReference type="AlphaFoldDB" id="A0A2P6NSD9"/>
<keyword evidence="1" id="KW-0677">Repeat</keyword>
<protein>
    <recommendedName>
        <fullName evidence="2">EDR1/CTR1/ARMC3-like peptidase-like domain-containing protein</fullName>
    </recommendedName>
</protein>
<dbReference type="OrthoDB" id="7537227at2759"/>
<dbReference type="PANTHER" id="PTHR46618">
    <property type="entry name" value="ARMADILLO REPEAT-CONTAINING PROTEIN 3"/>
    <property type="match status" value="1"/>
</dbReference>
<sequence>MDILSGCSLYQYELKSDATVLQSLASTLVELLQNNASKIPEEKILAAVAAFSHETTFRAAFCAANGLGCITREMKKGEINRLYQLSQNNGDKVSNRFARDCIEKISANDASIQYWISNSLGYKDVTHSYFYDFGRNDTFFTIEELRRIPSSSDQLETITNNITRTTLDEWNIRWVGNTPQSFYSSLALRVCEHFGGKQEHATYDQNAHLPAVNHLRHQLSSNVMPLMTLNRGSTRHRAMAFKCLCDTVTEENGPECSLVRGRFMGQSHCWNIVRIEGSEFVVDLIHEPGKFYALSSPEATKYKRD</sequence>
<evidence type="ECO:0000256" key="1">
    <source>
        <dbReference type="ARBA" id="ARBA00022737"/>
    </source>
</evidence>
<name>A0A2P6NSD9_9EUKA</name>
<organism evidence="3 4">
    <name type="scientific">Planoprotostelium fungivorum</name>
    <dbReference type="NCBI Taxonomy" id="1890364"/>
    <lineage>
        <taxon>Eukaryota</taxon>
        <taxon>Amoebozoa</taxon>
        <taxon>Evosea</taxon>
        <taxon>Variosea</taxon>
        <taxon>Cavosteliida</taxon>
        <taxon>Cavosteliaceae</taxon>
        <taxon>Planoprotostelium</taxon>
    </lineage>
</organism>
<gene>
    <name evidence="3" type="ORF">PROFUN_03623</name>
</gene>
<dbReference type="PANTHER" id="PTHR46618:SF1">
    <property type="entry name" value="ARMADILLO REPEAT-CONTAINING PROTEIN 3"/>
    <property type="match status" value="1"/>
</dbReference>
<dbReference type="EMBL" id="MDYQ01000025">
    <property type="protein sequence ID" value="PRP86875.1"/>
    <property type="molecule type" value="Genomic_DNA"/>
</dbReference>
<dbReference type="Proteomes" id="UP000241769">
    <property type="component" value="Unassembled WGS sequence"/>
</dbReference>
<accession>A0A2P6NSD9</accession>
<reference evidence="3 4" key="1">
    <citation type="journal article" date="2018" name="Genome Biol. Evol.">
        <title>Multiple Roots of Fruiting Body Formation in Amoebozoa.</title>
        <authorList>
            <person name="Hillmann F."/>
            <person name="Forbes G."/>
            <person name="Novohradska S."/>
            <person name="Ferling I."/>
            <person name="Riege K."/>
            <person name="Groth M."/>
            <person name="Westermann M."/>
            <person name="Marz M."/>
            <person name="Spaller T."/>
            <person name="Winckler T."/>
            <person name="Schaap P."/>
            <person name="Glockner G."/>
        </authorList>
    </citation>
    <scope>NUCLEOTIDE SEQUENCE [LARGE SCALE GENOMIC DNA]</scope>
    <source>
        <strain evidence="3 4">Jena</strain>
    </source>
</reference>
<evidence type="ECO:0000313" key="4">
    <source>
        <dbReference type="Proteomes" id="UP000241769"/>
    </source>
</evidence>
<dbReference type="InterPro" id="IPR052441">
    <property type="entry name" value="Armadillo-Ser/Thr_Kinase"/>
</dbReference>
<feature type="domain" description="EDR1/CTR1/ARMC3-like peptidase-like" evidence="2">
    <location>
        <begin position="107"/>
        <end position="290"/>
    </location>
</feature>
<dbReference type="STRING" id="1890364.A0A2P6NSD9"/>